<keyword evidence="7" id="KW-1185">Reference proteome</keyword>
<dbReference type="InterPro" id="IPR050468">
    <property type="entry name" value="Cuticle_Struct_Prot"/>
</dbReference>
<comment type="caution">
    <text evidence="6">The sequence shown here is derived from an EMBL/GenBank/DDBJ whole genome shotgun (WGS) entry which is preliminary data.</text>
</comment>
<feature type="signal peptide" evidence="5">
    <location>
        <begin position="1"/>
        <end position="15"/>
    </location>
</feature>
<dbReference type="PANTHER" id="PTHR10380">
    <property type="entry name" value="CUTICLE PROTEIN"/>
    <property type="match status" value="1"/>
</dbReference>
<dbReference type="AlphaFoldDB" id="A0A0L7LCL1"/>
<reference evidence="6 7" key="1">
    <citation type="journal article" date="2015" name="Genome Biol. Evol.">
        <title>The genome of winter moth (Operophtera brumata) provides a genomic perspective on sexual dimorphism and phenology.</title>
        <authorList>
            <person name="Derks M.F."/>
            <person name="Smit S."/>
            <person name="Salis L."/>
            <person name="Schijlen E."/>
            <person name="Bossers A."/>
            <person name="Mateman C."/>
            <person name="Pijl A.S."/>
            <person name="de Ridder D."/>
            <person name="Groenen M.A."/>
            <person name="Visser M.E."/>
            <person name="Megens H.J."/>
        </authorList>
    </citation>
    <scope>NUCLEOTIDE SEQUENCE [LARGE SCALE GENOMIC DNA]</scope>
    <source>
        <strain evidence="6">WM2013NL</strain>
        <tissue evidence="6">Head and thorax</tissue>
    </source>
</reference>
<feature type="region of interest" description="Disordered" evidence="4">
    <location>
        <begin position="23"/>
        <end position="73"/>
    </location>
</feature>
<name>A0A0L7LCL1_OPEBR</name>
<dbReference type="GO" id="GO:0062129">
    <property type="term" value="C:chitin-based extracellular matrix"/>
    <property type="evidence" value="ECO:0007669"/>
    <property type="project" value="TreeGrafter"/>
</dbReference>
<evidence type="ECO:0000256" key="2">
    <source>
        <dbReference type="ARBA" id="ARBA00022729"/>
    </source>
</evidence>
<dbReference type="InterPro" id="IPR000618">
    <property type="entry name" value="Insect_cuticle"/>
</dbReference>
<evidence type="ECO:0000256" key="4">
    <source>
        <dbReference type="SAM" id="MobiDB-lite"/>
    </source>
</evidence>
<sequence length="183" mass="18891">MNLLILATVIAVSSAAQLPSRTYIPQNQGGGQGGQYQGGSEGGQFKGSGGFSGGSGGGFGGSGGTGNNRPQQQQEKNAAILKLDQAIDESGSYHFGYETENGIRAEEQGNPTNAQGGFSYKGDDGLIYTVTYTSGEGGFRPQGEHLPVAPPTPEAILEALQKNAKDEAAGIFDDGKIKTNKFI</sequence>
<evidence type="ECO:0000256" key="3">
    <source>
        <dbReference type="PROSITE-ProRule" id="PRU00497"/>
    </source>
</evidence>
<accession>A0A0L7LCL1</accession>
<evidence type="ECO:0000256" key="1">
    <source>
        <dbReference type="ARBA" id="ARBA00022460"/>
    </source>
</evidence>
<feature type="chain" id="PRO_5012023118" evidence="5">
    <location>
        <begin position="16"/>
        <end position="183"/>
    </location>
</feature>
<evidence type="ECO:0000313" key="7">
    <source>
        <dbReference type="Proteomes" id="UP000037510"/>
    </source>
</evidence>
<keyword evidence="1 3" id="KW-0193">Cuticle</keyword>
<dbReference type="PROSITE" id="PS51155">
    <property type="entry name" value="CHIT_BIND_RR_2"/>
    <property type="match status" value="1"/>
</dbReference>
<dbReference type="GO" id="GO:0008010">
    <property type="term" value="F:structural constituent of chitin-based larval cuticle"/>
    <property type="evidence" value="ECO:0007669"/>
    <property type="project" value="TreeGrafter"/>
</dbReference>
<dbReference type="Proteomes" id="UP000037510">
    <property type="component" value="Unassembled WGS sequence"/>
</dbReference>
<keyword evidence="2 5" id="KW-0732">Signal</keyword>
<evidence type="ECO:0000313" key="6">
    <source>
        <dbReference type="EMBL" id="KOB72941.1"/>
    </source>
</evidence>
<dbReference type="PANTHER" id="PTHR10380:SF173">
    <property type="entry name" value="CUTICULAR PROTEIN 47EF, ISOFORM C-RELATED"/>
    <property type="match status" value="1"/>
</dbReference>
<evidence type="ECO:0000256" key="5">
    <source>
        <dbReference type="SAM" id="SignalP"/>
    </source>
</evidence>
<dbReference type="STRING" id="104452.A0A0L7LCL1"/>
<dbReference type="Pfam" id="PF00379">
    <property type="entry name" value="Chitin_bind_4"/>
    <property type="match status" value="1"/>
</dbReference>
<gene>
    <name evidence="6" type="ORF">OBRU01_11599</name>
</gene>
<dbReference type="PRINTS" id="PR00947">
    <property type="entry name" value="CUTICLE"/>
</dbReference>
<dbReference type="EMBL" id="JTDY01001769">
    <property type="protein sequence ID" value="KOB72941.1"/>
    <property type="molecule type" value="Genomic_DNA"/>
</dbReference>
<organism evidence="6 7">
    <name type="scientific">Operophtera brumata</name>
    <name type="common">Winter moth</name>
    <name type="synonym">Phalaena brumata</name>
    <dbReference type="NCBI Taxonomy" id="104452"/>
    <lineage>
        <taxon>Eukaryota</taxon>
        <taxon>Metazoa</taxon>
        <taxon>Ecdysozoa</taxon>
        <taxon>Arthropoda</taxon>
        <taxon>Hexapoda</taxon>
        <taxon>Insecta</taxon>
        <taxon>Pterygota</taxon>
        <taxon>Neoptera</taxon>
        <taxon>Endopterygota</taxon>
        <taxon>Lepidoptera</taxon>
        <taxon>Glossata</taxon>
        <taxon>Ditrysia</taxon>
        <taxon>Geometroidea</taxon>
        <taxon>Geometridae</taxon>
        <taxon>Larentiinae</taxon>
        <taxon>Operophtera</taxon>
    </lineage>
</organism>
<proteinExistence type="predicted"/>
<protein>
    <submittedName>
        <fullName evidence="6">Putative cuticle protein</fullName>
    </submittedName>
</protein>
<feature type="compositionally biased region" description="Gly residues" evidence="4">
    <location>
        <begin position="28"/>
        <end position="66"/>
    </location>
</feature>